<dbReference type="Gene3D" id="3.30.9.10">
    <property type="entry name" value="D-Amino Acid Oxidase, subunit A, domain 2"/>
    <property type="match status" value="1"/>
</dbReference>
<dbReference type="Pfam" id="PF01266">
    <property type="entry name" value="DAO"/>
    <property type="match status" value="1"/>
</dbReference>
<dbReference type="EMBL" id="QUZK01000003">
    <property type="protein sequence ID" value="RFF32835.1"/>
    <property type="molecule type" value="Genomic_DNA"/>
</dbReference>
<dbReference type="SUPFAM" id="SSF51905">
    <property type="entry name" value="FAD/NAD(P)-binding domain"/>
    <property type="match status" value="1"/>
</dbReference>
<evidence type="ECO:0000259" key="3">
    <source>
        <dbReference type="Pfam" id="PF01266"/>
    </source>
</evidence>
<organism evidence="4 5">
    <name type="scientific">Wenzhouxiangella sediminis</name>
    <dbReference type="NCBI Taxonomy" id="1792836"/>
    <lineage>
        <taxon>Bacteria</taxon>
        <taxon>Pseudomonadati</taxon>
        <taxon>Pseudomonadota</taxon>
        <taxon>Gammaproteobacteria</taxon>
        <taxon>Chromatiales</taxon>
        <taxon>Wenzhouxiangellaceae</taxon>
        <taxon>Wenzhouxiangella</taxon>
    </lineage>
</organism>
<evidence type="ECO:0000256" key="2">
    <source>
        <dbReference type="SAM" id="MobiDB-lite"/>
    </source>
</evidence>
<dbReference type="AlphaFoldDB" id="A0A3E1KCT9"/>
<dbReference type="InterPro" id="IPR036188">
    <property type="entry name" value="FAD/NAD-bd_sf"/>
</dbReference>
<dbReference type="GO" id="GO:0016491">
    <property type="term" value="F:oxidoreductase activity"/>
    <property type="evidence" value="ECO:0007669"/>
    <property type="project" value="UniProtKB-KW"/>
</dbReference>
<keyword evidence="5" id="KW-1185">Reference proteome</keyword>
<dbReference type="PANTHER" id="PTHR13847">
    <property type="entry name" value="SARCOSINE DEHYDROGENASE-RELATED"/>
    <property type="match status" value="1"/>
</dbReference>
<reference evidence="4 5" key="1">
    <citation type="submission" date="2018-08" db="EMBL/GenBank/DDBJ databases">
        <title>Wenzhouxiangella salilacus sp. nov., a novel bacterium isolated from a saline lake in Xinjiang Province, China.</title>
        <authorList>
            <person name="Han S."/>
        </authorList>
    </citation>
    <scope>NUCLEOTIDE SEQUENCE [LARGE SCALE GENOMIC DNA]</scope>
    <source>
        <strain evidence="4 5">XDB06</strain>
    </source>
</reference>
<evidence type="ECO:0000313" key="4">
    <source>
        <dbReference type="EMBL" id="RFF32835.1"/>
    </source>
</evidence>
<dbReference type="Gene3D" id="3.50.50.60">
    <property type="entry name" value="FAD/NAD(P)-binding domain"/>
    <property type="match status" value="1"/>
</dbReference>
<comment type="caution">
    <text evidence="4">The sequence shown here is derived from an EMBL/GenBank/DDBJ whole genome shotgun (WGS) entry which is preliminary data.</text>
</comment>
<dbReference type="InterPro" id="IPR006076">
    <property type="entry name" value="FAD-dep_OxRdtase"/>
</dbReference>
<keyword evidence="1" id="KW-0560">Oxidoreductase</keyword>
<dbReference type="OrthoDB" id="311718at2"/>
<dbReference type="GO" id="GO:0005737">
    <property type="term" value="C:cytoplasm"/>
    <property type="evidence" value="ECO:0007669"/>
    <property type="project" value="TreeGrafter"/>
</dbReference>
<gene>
    <name evidence="4" type="ORF">DZC52_00420</name>
</gene>
<proteinExistence type="predicted"/>
<dbReference type="Proteomes" id="UP000260351">
    <property type="component" value="Unassembled WGS sequence"/>
</dbReference>
<dbReference type="PANTHER" id="PTHR13847:SF281">
    <property type="entry name" value="FAD DEPENDENT OXIDOREDUCTASE DOMAIN-CONTAINING PROTEIN"/>
    <property type="match status" value="1"/>
</dbReference>
<evidence type="ECO:0000313" key="5">
    <source>
        <dbReference type="Proteomes" id="UP000260351"/>
    </source>
</evidence>
<name>A0A3E1KCT9_9GAMM</name>
<feature type="region of interest" description="Disordered" evidence="2">
    <location>
        <begin position="1"/>
        <end position="22"/>
    </location>
</feature>
<accession>A0A3E1KCT9</accession>
<protein>
    <submittedName>
        <fullName evidence="4">FAD-binding oxidoreductase</fullName>
    </submittedName>
</protein>
<feature type="domain" description="FAD dependent oxidoreductase" evidence="3">
    <location>
        <begin position="42"/>
        <end position="393"/>
    </location>
</feature>
<evidence type="ECO:0000256" key="1">
    <source>
        <dbReference type="ARBA" id="ARBA00023002"/>
    </source>
</evidence>
<sequence>MLSPERRAAMNTGAEHWPGTSWYESKAGSRDWPVFEGRQRCRVAIVGAGLAGIATAIGLIERGLEDVVVLDDQGPGAGASGRNGGFVFAGYSLGNDALIGQVGEEAAARLHGYTRDAVALIRRRIERFGIECHVNDAGVLLADWFDEAETMQATAERMRRRLGFELEWIPAARMNDWVRSNRYGGGLLEPGSFHFHPLRHIRGLAERIETAGGRVFGRSRALSVDRSSGRWRVETERGTLEADELVLATGGYDRKLVPSVQRALQPVATYIAVTEPLGDRLPRHLPRPVAVYDTRFAFDYYRPLPDTRLLWGGRISMASRSPAAIRRLMRRDLARVFPDLENVQLEYAWGGWMSYARHEMPLLGRNRDGVWHALAFGGHGMATTTLAGEIMAEALCGDGRRLAEFERWRPVWAGGPLGRAVGQGIYWQAQLRDRLRDRRSHL</sequence>